<dbReference type="EMBL" id="SWMS01000015">
    <property type="protein sequence ID" value="TKG66747.1"/>
    <property type="molecule type" value="Genomic_DNA"/>
</dbReference>
<keyword evidence="3" id="KW-1185">Reference proteome</keyword>
<proteinExistence type="predicted"/>
<dbReference type="Gene3D" id="3.40.50.720">
    <property type="entry name" value="NAD(P)-binding Rossmann-like Domain"/>
    <property type="match status" value="1"/>
</dbReference>
<dbReference type="SUPFAM" id="SSF51735">
    <property type="entry name" value="NAD(P)-binding Rossmann-fold domains"/>
    <property type="match status" value="1"/>
</dbReference>
<accession>A0ABY2RZM8</accession>
<dbReference type="Pfam" id="PF13460">
    <property type="entry name" value="NAD_binding_10"/>
    <property type="match status" value="1"/>
</dbReference>
<comment type="caution">
    <text evidence="2">The sequence shown here is derived from an EMBL/GenBank/DDBJ whole genome shotgun (WGS) entry which is preliminary data.</text>
</comment>
<dbReference type="PANTHER" id="PTHR12126">
    <property type="entry name" value="NADH-UBIQUINONE OXIDOREDUCTASE 39 KDA SUBUNIT-RELATED"/>
    <property type="match status" value="1"/>
</dbReference>
<evidence type="ECO:0000259" key="1">
    <source>
        <dbReference type="Pfam" id="PF13460"/>
    </source>
</evidence>
<evidence type="ECO:0000313" key="2">
    <source>
        <dbReference type="EMBL" id="TKG66747.1"/>
    </source>
</evidence>
<dbReference type="InterPro" id="IPR016040">
    <property type="entry name" value="NAD(P)-bd_dom"/>
</dbReference>
<reference evidence="2 3" key="1">
    <citation type="journal article" date="2015" name="Antonie Van Leeuwenhoek">
        <title>Prauserella endophytica sp. nov., an endophytic actinobacterium isolated from Tamarix taklamakanensis.</title>
        <authorList>
            <person name="Liu J.M."/>
            <person name="Habden X."/>
            <person name="Guo L."/>
            <person name="Tuo L."/>
            <person name="Jiang Z.K."/>
            <person name="Liu S.W."/>
            <person name="Liu X.F."/>
            <person name="Chen L."/>
            <person name="Li R.F."/>
            <person name="Zhang Y.Q."/>
            <person name="Sun C.H."/>
        </authorList>
    </citation>
    <scope>NUCLEOTIDE SEQUENCE [LARGE SCALE GENOMIC DNA]</scope>
    <source>
        <strain evidence="2 3">CGMCC 4.7182</strain>
    </source>
</reference>
<feature type="domain" description="NAD(P)-binding" evidence="1">
    <location>
        <begin position="10"/>
        <end position="141"/>
    </location>
</feature>
<dbReference type="InterPro" id="IPR051207">
    <property type="entry name" value="ComplexI_NDUFA9_subunit"/>
</dbReference>
<name>A0ABY2RZM8_9PSEU</name>
<evidence type="ECO:0000313" key="3">
    <source>
        <dbReference type="Proteomes" id="UP000309992"/>
    </source>
</evidence>
<protein>
    <submittedName>
        <fullName evidence="2">SDR family oxidoreductase</fullName>
    </submittedName>
</protein>
<dbReference type="RefSeq" id="WP_137096256.1">
    <property type="nucleotide sequence ID" value="NZ_SWMS01000015.1"/>
</dbReference>
<sequence>MATLPILVTGGTGTLGRHVVRHLFDRGVPVRVASRRPAPAGPQPHEWATVDYRSGAGLTAAVEGTSAVVHCATNMVRGEQELARTVLAAAKDADCPHVVYISIVGVDRHPLPYYRGKLAAERVVADSGVGWTVLRATQFHDLVYRILSALAGPPVLVLPKGVRVQPVDSGEVAARLAELATGSPCGRVPDLGGPEIRELADLARAYLDTFGRGRRIVNLPLAGRSYRAYREGLHLTPERSDGRVTFEEFLAQRR</sequence>
<dbReference type="Proteomes" id="UP000309992">
    <property type="component" value="Unassembled WGS sequence"/>
</dbReference>
<gene>
    <name evidence="2" type="ORF">FCN18_25140</name>
</gene>
<dbReference type="PANTHER" id="PTHR12126:SF11">
    <property type="entry name" value="NADH DEHYDROGENASE [UBIQUINONE] 1 ALPHA SUBCOMPLEX SUBUNIT 9, MITOCHONDRIAL"/>
    <property type="match status" value="1"/>
</dbReference>
<dbReference type="InterPro" id="IPR036291">
    <property type="entry name" value="NAD(P)-bd_dom_sf"/>
</dbReference>
<organism evidence="2 3">
    <name type="scientific">Prauserella endophytica</name>
    <dbReference type="NCBI Taxonomy" id="1592324"/>
    <lineage>
        <taxon>Bacteria</taxon>
        <taxon>Bacillati</taxon>
        <taxon>Actinomycetota</taxon>
        <taxon>Actinomycetes</taxon>
        <taxon>Pseudonocardiales</taxon>
        <taxon>Pseudonocardiaceae</taxon>
        <taxon>Prauserella</taxon>
        <taxon>Prauserella coralliicola group</taxon>
    </lineage>
</organism>